<dbReference type="InterPro" id="IPR003593">
    <property type="entry name" value="AAA+_ATPase"/>
</dbReference>
<evidence type="ECO:0000256" key="1">
    <source>
        <dbReference type="ARBA" id="ARBA00022448"/>
    </source>
</evidence>
<dbReference type="EC" id="7.6.2.8" evidence="8"/>
<keyword evidence="4 8" id="KW-0547">Nucleotide-binding</keyword>
<organism evidence="10 11">
    <name type="scientific">Vibrio hippocampi</name>
    <dbReference type="NCBI Taxonomy" id="654686"/>
    <lineage>
        <taxon>Bacteria</taxon>
        <taxon>Pseudomonadati</taxon>
        <taxon>Pseudomonadota</taxon>
        <taxon>Gammaproteobacteria</taxon>
        <taxon>Vibrionales</taxon>
        <taxon>Vibrionaceae</taxon>
        <taxon>Vibrio</taxon>
    </lineage>
</organism>
<dbReference type="RefSeq" id="WP_237484529.1">
    <property type="nucleotide sequence ID" value="NZ_CAKLCM010000002.1"/>
</dbReference>
<evidence type="ECO:0000256" key="6">
    <source>
        <dbReference type="ARBA" id="ARBA00022967"/>
    </source>
</evidence>
<reference evidence="10" key="1">
    <citation type="submission" date="2021-12" db="EMBL/GenBank/DDBJ databases">
        <authorList>
            <person name="Rodrigo-Torres L."/>
            <person name="Arahal R. D."/>
            <person name="Lucena T."/>
        </authorList>
    </citation>
    <scope>NUCLEOTIDE SEQUENCE</scope>
    <source>
        <strain evidence="10">CECT 8226</strain>
    </source>
</reference>
<dbReference type="InterPro" id="IPR003439">
    <property type="entry name" value="ABC_transporter-like_ATP-bd"/>
</dbReference>
<dbReference type="Gene3D" id="3.40.50.300">
    <property type="entry name" value="P-loop containing nucleotide triphosphate hydrolases"/>
    <property type="match status" value="1"/>
</dbReference>
<keyword evidence="1 8" id="KW-0813">Transport</keyword>
<keyword evidence="5 8" id="KW-0067">ATP-binding</keyword>
<dbReference type="CDD" id="cd03214">
    <property type="entry name" value="ABC_Iron-Siderophores_B12_Hemin"/>
    <property type="match status" value="1"/>
</dbReference>
<dbReference type="GO" id="GO:0005524">
    <property type="term" value="F:ATP binding"/>
    <property type="evidence" value="ECO:0007669"/>
    <property type="project" value="UniProtKB-KW"/>
</dbReference>
<dbReference type="PANTHER" id="PTHR42734:SF18">
    <property type="entry name" value="VITAMIN B12 IMPORT ATP-BINDING PROTEIN BTUD"/>
    <property type="match status" value="1"/>
</dbReference>
<evidence type="ECO:0000259" key="9">
    <source>
        <dbReference type="PROSITE" id="PS50893"/>
    </source>
</evidence>
<feature type="domain" description="ABC transporter" evidence="9">
    <location>
        <begin position="2"/>
        <end position="235"/>
    </location>
</feature>
<dbReference type="EMBL" id="CAKLCM010000002">
    <property type="protein sequence ID" value="CAH0526115.1"/>
    <property type="molecule type" value="Genomic_DNA"/>
</dbReference>
<dbReference type="SMART" id="SM00382">
    <property type="entry name" value="AAA"/>
    <property type="match status" value="1"/>
</dbReference>
<dbReference type="NCBIfam" id="NF002981">
    <property type="entry name" value="PRK03695.1"/>
    <property type="match status" value="1"/>
</dbReference>
<accession>A0ABM8ZI05</accession>
<dbReference type="InterPro" id="IPR027417">
    <property type="entry name" value="P-loop_NTPase"/>
</dbReference>
<dbReference type="PROSITE" id="PS00211">
    <property type="entry name" value="ABC_TRANSPORTER_1"/>
    <property type="match status" value="1"/>
</dbReference>
<dbReference type="InterPro" id="IPR017871">
    <property type="entry name" value="ABC_transporter-like_CS"/>
</dbReference>
<comment type="caution">
    <text evidence="10">The sequence shown here is derived from an EMBL/GenBank/DDBJ whole genome shotgun (WGS) entry which is preliminary data.</text>
</comment>
<keyword evidence="2 8" id="KW-1003">Cell membrane</keyword>
<keyword evidence="6 8" id="KW-1278">Translocase</keyword>
<dbReference type="HAMAP" id="MF_01005">
    <property type="entry name" value="BtuD"/>
    <property type="match status" value="1"/>
</dbReference>
<gene>
    <name evidence="10" type="primary">btuD_2</name>
    <name evidence="8" type="synonym">btuD</name>
    <name evidence="10" type="ORF">VHP8226_01589</name>
</gene>
<sequence>MIQVRNLALGERLLPMSLAFPQGHVTHIIGPNGSGKSTLLSCVSGILECAGEIEMDGEPHTSLSLADLALTRAYLSQSERPAFNMPVYQFLSVSVPACCTDKEALNQAVRQVTELLNLTRLLTRTVHHLSGGEWQRVRLAACALQVWRPINPYAKLLILDEPSAPLDIGQQKYLHRLVDIIKQQGTTVVIANHDLNVTLRYADYVVVLKRGVMVAKGTPDEVMNEALLQQVYHTNITRIEWQHRPYLVFEK</sequence>
<dbReference type="Proteomes" id="UP000838160">
    <property type="component" value="Unassembled WGS sequence"/>
</dbReference>
<dbReference type="InterPro" id="IPR023693">
    <property type="entry name" value="ABC_transptr_BtuD"/>
</dbReference>
<evidence type="ECO:0000313" key="10">
    <source>
        <dbReference type="EMBL" id="CAH0526115.1"/>
    </source>
</evidence>
<evidence type="ECO:0000256" key="3">
    <source>
        <dbReference type="ARBA" id="ARBA00022519"/>
    </source>
</evidence>
<comment type="function">
    <text evidence="8">Part of the ABC transporter complex BtuCDF involved in vitamin B12 import. Responsible for energy coupling to the transport system.</text>
</comment>
<evidence type="ECO:0000256" key="5">
    <source>
        <dbReference type="ARBA" id="ARBA00022840"/>
    </source>
</evidence>
<keyword evidence="11" id="KW-1185">Reference proteome</keyword>
<proteinExistence type="inferred from homology"/>
<dbReference type="Pfam" id="PF00005">
    <property type="entry name" value="ABC_tran"/>
    <property type="match status" value="1"/>
</dbReference>
<evidence type="ECO:0000313" key="11">
    <source>
        <dbReference type="Proteomes" id="UP000838160"/>
    </source>
</evidence>
<dbReference type="SUPFAM" id="SSF52540">
    <property type="entry name" value="P-loop containing nucleoside triphosphate hydrolases"/>
    <property type="match status" value="1"/>
</dbReference>
<name>A0ABM8ZI05_9VIBR</name>
<evidence type="ECO:0000256" key="7">
    <source>
        <dbReference type="ARBA" id="ARBA00023136"/>
    </source>
</evidence>
<comment type="subcellular location">
    <subcellularLocation>
        <location evidence="8">Cell membrane</location>
        <topology evidence="8">Peripheral membrane protein</topology>
    </subcellularLocation>
</comment>
<evidence type="ECO:0000256" key="8">
    <source>
        <dbReference type="HAMAP-Rule" id="MF_01005"/>
    </source>
</evidence>
<keyword evidence="3" id="KW-0997">Cell inner membrane</keyword>
<keyword evidence="7 8" id="KW-0472">Membrane</keyword>
<dbReference type="InterPro" id="IPR050153">
    <property type="entry name" value="Metal_Ion_Import_ABC"/>
</dbReference>
<evidence type="ECO:0000256" key="2">
    <source>
        <dbReference type="ARBA" id="ARBA00022475"/>
    </source>
</evidence>
<feature type="binding site" evidence="8">
    <location>
        <begin position="30"/>
        <end position="37"/>
    </location>
    <ligand>
        <name>ATP</name>
        <dbReference type="ChEBI" id="CHEBI:30616"/>
    </ligand>
</feature>
<protein>
    <recommendedName>
        <fullName evidence="8">Vitamin B12 import ATP-binding protein BtuD</fullName>
        <ecNumber evidence="8">7.6.2.8</ecNumber>
    </recommendedName>
    <alternativeName>
        <fullName evidence="8">Vitamin B12-transporting ATPase</fullName>
    </alternativeName>
</protein>
<comment type="similarity">
    <text evidence="8">Belongs to the ABC transporter superfamily. Vitamin B12 importer (TC 3.A.1.13.1) family.</text>
</comment>
<comment type="catalytic activity">
    <reaction evidence="8">
        <text>an R-cob(III)alamin(out) + ATP + H2O = an R-cob(III)alamin(in) + ADP + phosphate + H(+)</text>
        <dbReference type="Rhea" id="RHEA:17873"/>
        <dbReference type="ChEBI" id="CHEBI:15377"/>
        <dbReference type="ChEBI" id="CHEBI:15378"/>
        <dbReference type="ChEBI" id="CHEBI:30616"/>
        <dbReference type="ChEBI" id="CHEBI:43474"/>
        <dbReference type="ChEBI" id="CHEBI:140785"/>
        <dbReference type="ChEBI" id="CHEBI:456216"/>
        <dbReference type="EC" id="7.6.2.8"/>
    </reaction>
</comment>
<dbReference type="PANTHER" id="PTHR42734">
    <property type="entry name" value="METAL TRANSPORT SYSTEM ATP-BINDING PROTEIN TM_0124-RELATED"/>
    <property type="match status" value="1"/>
</dbReference>
<dbReference type="PROSITE" id="PS50893">
    <property type="entry name" value="ABC_TRANSPORTER_2"/>
    <property type="match status" value="1"/>
</dbReference>
<evidence type="ECO:0000256" key="4">
    <source>
        <dbReference type="ARBA" id="ARBA00022741"/>
    </source>
</evidence>
<comment type="subunit">
    <text evidence="8">The complex is composed of two ATP-binding proteins (BtuD), two transmembrane proteins (BtuC) and a solute-binding protein (BtuF).</text>
</comment>